<keyword evidence="2" id="KW-1185">Reference proteome</keyword>
<name>A0A0J9E4B3_9RHOB</name>
<evidence type="ECO:0000313" key="2">
    <source>
        <dbReference type="Proteomes" id="UP000037178"/>
    </source>
</evidence>
<reference evidence="1 2" key="1">
    <citation type="submission" date="2015-06" db="EMBL/GenBank/DDBJ databases">
        <title>Draft genome sequence of an Alphaproteobacteria species associated to the Mediterranean sponge Oscarella lobularis.</title>
        <authorList>
            <person name="Jourda C."/>
            <person name="Santini S."/>
            <person name="Claverie J.-M."/>
        </authorList>
    </citation>
    <scope>NUCLEOTIDE SEQUENCE [LARGE SCALE GENOMIC DNA]</scope>
    <source>
        <strain evidence="1">IGS</strain>
    </source>
</reference>
<accession>A0A0J9E4B3</accession>
<protein>
    <submittedName>
        <fullName evidence="1">Uncharacterized protein</fullName>
    </submittedName>
</protein>
<dbReference type="PATRIC" id="fig|1675527.3.peg.1740"/>
<gene>
    <name evidence="1" type="ORF">AIOL_001644</name>
</gene>
<organism evidence="1 2">
    <name type="scientific">Candidatus Rhodobacter oscarellae</name>
    <dbReference type="NCBI Taxonomy" id="1675527"/>
    <lineage>
        <taxon>Bacteria</taxon>
        <taxon>Pseudomonadati</taxon>
        <taxon>Pseudomonadota</taxon>
        <taxon>Alphaproteobacteria</taxon>
        <taxon>Rhodobacterales</taxon>
        <taxon>Rhodobacter group</taxon>
        <taxon>Rhodobacter</taxon>
    </lineage>
</organism>
<comment type="caution">
    <text evidence="1">The sequence shown here is derived from an EMBL/GenBank/DDBJ whole genome shotgun (WGS) entry which is preliminary data.</text>
</comment>
<dbReference type="EMBL" id="LFTY01000002">
    <property type="protein sequence ID" value="KMW56689.1"/>
    <property type="molecule type" value="Genomic_DNA"/>
</dbReference>
<dbReference type="Proteomes" id="UP000037178">
    <property type="component" value="Unassembled WGS sequence"/>
</dbReference>
<dbReference type="STRING" id="1675527.AIOL_001644"/>
<dbReference type="AlphaFoldDB" id="A0A0J9E4B3"/>
<sequence>MSGKRLRQKDHFGAVLRKLLQEFRNFLARKLWRANARPRPDHSRAPG</sequence>
<proteinExistence type="predicted"/>
<evidence type="ECO:0000313" key="1">
    <source>
        <dbReference type="EMBL" id="KMW56689.1"/>
    </source>
</evidence>